<dbReference type="PROSITE" id="PS00135">
    <property type="entry name" value="TRYPSIN_SER"/>
    <property type="match status" value="1"/>
</dbReference>
<gene>
    <name evidence="5" type="ORF">OSB1V03_LOCUS6959</name>
</gene>
<evidence type="ECO:0000256" key="1">
    <source>
        <dbReference type="ARBA" id="ARBA00023157"/>
    </source>
</evidence>
<sequence>MAKLVMHHVSPSMQITQMSQCGGSLINNEWILTAAHCLNNFANGDDITFIDATFGDIDRDADQGKRVHHGYDNQTFHNDIALLKLYEPLDLEGMANFLEPVCLPEANEQKRVGTLCVATDKFDPNTDYCVGNETEAECVYKGDSGGPLNCQLATGFWVAEGVVSYGTDVGCGMERSPSIFTRVSAYIPWIKSIIEPKF</sequence>
<dbReference type="GO" id="GO:0006508">
    <property type="term" value="P:proteolysis"/>
    <property type="evidence" value="ECO:0007669"/>
    <property type="project" value="UniProtKB-KW"/>
</dbReference>
<dbReference type="InterPro" id="IPR018114">
    <property type="entry name" value="TRYPSIN_HIS"/>
</dbReference>
<proteinExistence type="inferred from homology"/>
<accession>A0A7R9PZG2</accession>
<dbReference type="PANTHER" id="PTHR24256">
    <property type="entry name" value="TRYPTASE-RELATED"/>
    <property type="match status" value="1"/>
</dbReference>
<dbReference type="SMART" id="SM00020">
    <property type="entry name" value="Tryp_SPc"/>
    <property type="match status" value="1"/>
</dbReference>
<name>A0A7R9PZG2_9ACAR</name>
<protein>
    <recommendedName>
        <fullName evidence="4">Peptidase S1 domain-containing protein</fullName>
    </recommendedName>
</protein>
<dbReference type="InterPro" id="IPR051487">
    <property type="entry name" value="Ser/Thr_Proteases_Immune/Dev"/>
</dbReference>
<dbReference type="CDD" id="cd00190">
    <property type="entry name" value="Tryp_SPc"/>
    <property type="match status" value="1"/>
</dbReference>
<evidence type="ECO:0000256" key="2">
    <source>
        <dbReference type="ARBA" id="ARBA00024195"/>
    </source>
</evidence>
<evidence type="ECO:0000259" key="4">
    <source>
        <dbReference type="PROSITE" id="PS50240"/>
    </source>
</evidence>
<dbReference type="Pfam" id="PF00089">
    <property type="entry name" value="Trypsin"/>
    <property type="match status" value="2"/>
</dbReference>
<keyword evidence="3" id="KW-0378">Hydrolase</keyword>
<feature type="domain" description="Peptidase S1" evidence="4">
    <location>
        <begin position="1"/>
        <end position="195"/>
    </location>
</feature>
<keyword evidence="3" id="KW-0720">Serine protease</keyword>
<keyword evidence="1" id="KW-1015">Disulfide bond</keyword>
<keyword evidence="6" id="KW-1185">Reference proteome</keyword>
<dbReference type="InterPro" id="IPR001314">
    <property type="entry name" value="Peptidase_S1A"/>
</dbReference>
<dbReference type="PROSITE" id="PS00134">
    <property type="entry name" value="TRYPSIN_HIS"/>
    <property type="match status" value="1"/>
</dbReference>
<dbReference type="PROSITE" id="PS50240">
    <property type="entry name" value="TRYPSIN_DOM"/>
    <property type="match status" value="1"/>
</dbReference>
<dbReference type="EMBL" id="CAJPIZ010003910">
    <property type="protein sequence ID" value="CAG2106956.1"/>
    <property type="molecule type" value="Genomic_DNA"/>
</dbReference>
<dbReference type="SUPFAM" id="SSF50494">
    <property type="entry name" value="Trypsin-like serine proteases"/>
    <property type="match status" value="1"/>
</dbReference>
<dbReference type="InterPro" id="IPR001254">
    <property type="entry name" value="Trypsin_dom"/>
</dbReference>
<keyword evidence="3" id="KW-0645">Protease</keyword>
<evidence type="ECO:0000256" key="3">
    <source>
        <dbReference type="RuleBase" id="RU363034"/>
    </source>
</evidence>
<organism evidence="5">
    <name type="scientific">Medioppia subpectinata</name>
    <dbReference type="NCBI Taxonomy" id="1979941"/>
    <lineage>
        <taxon>Eukaryota</taxon>
        <taxon>Metazoa</taxon>
        <taxon>Ecdysozoa</taxon>
        <taxon>Arthropoda</taxon>
        <taxon>Chelicerata</taxon>
        <taxon>Arachnida</taxon>
        <taxon>Acari</taxon>
        <taxon>Acariformes</taxon>
        <taxon>Sarcoptiformes</taxon>
        <taxon>Oribatida</taxon>
        <taxon>Brachypylina</taxon>
        <taxon>Oppioidea</taxon>
        <taxon>Oppiidae</taxon>
        <taxon>Medioppia</taxon>
    </lineage>
</organism>
<dbReference type="EMBL" id="OC858485">
    <property type="protein sequence ID" value="CAD7626526.1"/>
    <property type="molecule type" value="Genomic_DNA"/>
</dbReference>
<evidence type="ECO:0000313" key="6">
    <source>
        <dbReference type="Proteomes" id="UP000759131"/>
    </source>
</evidence>
<dbReference type="OrthoDB" id="5565075at2759"/>
<dbReference type="InterPro" id="IPR009003">
    <property type="entry name" value="Peptidase_S1_PA"/>
</dbReference>
<dbReference type="AlphaFoldDB" id="A0A7R9PZG2"/>
<dbReference type="FunFam" id="2.40.10.10:FF:000068">
    <property type="entry name" value="transmembrane protease serine 2"/>
    <property type="match status" value="1"/>
</dbReference>
<dbReference type="Proteomes" id="UP000759131">
    <property type="component" value="Unassembled WGS sequence"/>
</dbReference>
<dbReference type="GO" id="GO:0004252">
    <property type="term" value="F:serine-type endopeptidase activity"/>
    <property type="evidence" value="ECO:0007669"/>
    <property type="project" value="InterPro"/>
</dbReference>
<reference evidence="5" key="1">
    <citation type="submission" date="2020-11" db="EMBL/GenBank/DDBJ databases">
        <authorList>
            <person name="Tran Van P."/>
        </authorList>
    </citation>
    <scope>NUCLEOTIDE SEQUENCE</scope>
</reference>
<evidence type="ECO:0000313" key="5">
    <source>
        <dbReference type="EMBL" id="CAD7626526.1"/>
    </source>
</evidence>
<comment type="similarity">
    <text evidence="2">Belongs to the peptidase S1 family. CLIP subfamily.</text>
</comment>
<dbReference type="InterPro" id="IPR043504">
    <property type="entry name" value="Peptidase_S1_PA_chymotrypsin"/>
</dbReference>
<dbReference type="Gene3D" id="2.40.10.10">
    <property type="entry name" value="Trypsin-like serine proteases"/>
    <property type="match status" value="3"/>
</dbReference>
<dbReference type="InterPro" id="IPR033116">
    <property type="entry name" value="TRYPSIN_SER"/>
</dbReference>
<dbReference type="PRINTS" id="PR00722">
    <property type="entry name" value="CHYMOTRYPSIN"/>
</dbReference>